<feature type="transmembrane region" description="Helical" evidence="1">
    <location>
        <begin position="92"/>
        <end position="112"/>
    </location>
</feature>
<feature type="transmembrane region" description="Helical" evidence="1">
    <location>
        <begin position="132"/>
        <end position="156"/>
    </location>
</feature>
<dbReference type="OrthoDB" id="7843322at2"/>
<comment type="caution">
    <text evidence="2">The sequence shown here is derived from an EMBL/GenBank/DDBJ whole genome shotgun (WGS) entry which is preliminary data.</text>
</comment>
<keyword evidence="1" id="KW-1133">Transmembrane helix</keyword>
<evidence type="ECO:0008006" key="4">
    <source>
        <dbReference type="Google" id="ProtNLM"/>
    </source>
</evidence>
<reference evidence="2 3" key="1">
    <citation type="submission" date="2019-06" db="EMBL/GenBank/DDBJ databases">
        <authorList>
            <person name="Jiang L."/>
        </authorList>
    </citation>
    <scope>NUCLEOTIDE SEQUENCE [LARGE SCALE GENOMIC DNA]</scope>
    <source>
        <strain evidence="2 3">YIM 48858</strain>
    </source>
</reference>
<keyword evidence="3" id="KW-1185">Reference proteome</keyword>
<gene>
    <name evidence="2" type="ORF">FHG71_22590</name>
</gene>
<dbReference type="Proteomes" id="UP000305709">
    <property type="component" value="Unassembled WGS sequence"/>
</dbReference>
<sequence>MPDRLFRISRDTWRDASRLGVQSGVAAAVAYVGAITLGDLEAFLVIMMAVTSLQRTVGGTIGQALMRMQSALAGSLLGLLCLVLLPEGWGTAVALAGALCVVGVASVLQPAWQLAVVPAVGMSLGDRGDLLQTALVSTAGILMGAAIGTLVSLLVWPDRAEARFDRHYRRALKATATRLSDAVQATVEEGRTPRVAEHVSAWNEAVWLAQEALEESRFVDRGLMQRRLDALRDLHESVAILDRAAEAESPPMSVESMVGEVSALRRNACAVLTGMAEGRRQKDERIKAMDAALEHLRQVLKNESPTAKGHELHSAVAFGLREVRRTLAALAELEAGWRERDGA</sequence>
<evidence type="ECO:0000256" key="1">
    <source>
        <dbReference type="SAM" id="Phobius"/>
    </source>
</evidence>
<evidence type="ECO:0000313" key="3">
    <source>
        <dbReference type="Proteomes" id="UP000305709"/>
    </source>
</evidence>
<keyword evidence="1" id="KW-0472">Membrane</keyword>
<organism evidence="2 3">
    <name type="scientific">Rubellimicrobium roseum</name>
    <dbReference type="NCBI Taxonomy" id="687525"/>
    <lineage>
        <taxon>Bacteria</taxon>
        <taxon>Pseudomonadati</taxon>
        <taxon>Pseudomonadota</taxon>
        <taxon>Alphaproteobacteria</taxon>
        <taxon>Rhodobacterales</taxon>
        <taxon>Roseobacteraceae</taxon>
        <taxon>Rubellimicrobium</taxon>
    </lineage>
</organism>
<proteinExistence type="predicted"/>
<evidence type="ECO:0000313" key="2">
    <source>
        <dbReference type="EMBL" id="TNC59695.1"/>
    </source>
</evidence>
<protein>
    <recommendedName>
        <fullName evidence="4">FUSC family protein</fullName>
    </recommendedName>
</protein>
<dbReference type="RefSeq" id="WP_139084015.1">
    <property type="nucleotide sequence ID" value="NZ_VDFV01000095.1"/>
</dbReference>
<dbReference type="EMBL" id="VDFV01000095">
    <property type="protein sequence ID" value="TNC59695.1"/>
    <property type="molecule type" value="Genomic_DNA"/>
</dbReference>
<accession>A0A5C4N3A7</accession>
<feature type="transmembrane region" description="Helical" evidence="1">
    <location>
        <begin position="68"/>
        <end position="85"/>
    </location>
</feature>
<feature type="transmembrane region" description="Helical" evidence="1">
    <location>
        <begin position="21"/>
        <end position="48"/>
    </location>
</feature>
<dbReference type="AlphaFoldDB" id="A0A5C4N3A7"/>
<keyword evidence="1" id="KW-0812">Transmembrane</keyword>
<name>A0A5C4N3A7_9RHOB</name>